<dbReference type="GO" id="GO:0005975">
    <property type="term" value="P:carbohydrate metabolic process"/>
    <property type="evidence" value="ECO:0007669"/>
    <property type="project" value="InterPro"/>
</dbReference>
<dbReference type="SUPFAM" id="SSF57997">
    <property type="entry name" value="Tropomyosin"/>
    <property type="match status" value="1"/>
</dbReference>
<dbReference type="InterPro" id="IPR015883">
    <property type="entry name" value="Glyco_hydro_20_cat"/>
</dbReference>
<dbReference type="SUPFAM" id="SSF51445">
    <property type="entry name" value="(Trans)glycosidases"/>
    <property type="match status" value="1"/>
</dbReference>
<dbReference type="Pfam" id="PF03644">
    <property type="entry name" value="Glyco_hydro_85"/>
    <property type="match status" value="1"/>
</dbReference>
<dbReference type="GO" id="GO:0033925">
    <property type="term" value="F:mannosyl-glycoprotein endo-beta-N-acetylglucosaminidase activity"/>
    <property type="evidence" value="ECO:0007669"/>
    <property type="project" value="InterPro"/>
</dbReference>
<keyword evidence="2" id="KW-0378">Hydrolase</keyword>
<dbReference type="eggNOG" id="COG4724">
    <property type="taxonomic scope" value="Bacteria"/>
</dbReference>
<dbReference type="eggNOG" id="COG3525">
    <property type="taxonomic scope" value="Bacteria"/>
</dbReference>
<dbReference type="Proteomes" id="UP000004191">
    <property type="component" value="Unassembled WGS sequence"/>
</dbReference>
<evidence type="ECO:0000256" key="4">
    <source>
        <dbReference type="SAM" id="SignalP"/>
    </source>
</evidence>
<feature type="signal peptide" evidence="4">
    <location>
        <begin position="1"/>
        <end position="27"/>
    </location>
</feature>
<feature type="region of interest" description="Disordered" evidence="3">
    <location>
        <begin position="1559"/>
        <end position="1594"/>
    </location>
</feature>
<dbReference type="InterPro" id="IPR054110">
    <property type="entry name" value="EndoD-like_D2"/>
</dbReference>
<dbReference type="GeneID" id="96999831"/>
<name>H3NPM4_9FIRM</name>
<dbReference type="Gene3D" id="2.10.270.10">
    <property type="entry name" value="Cholin Binding"/>
    <property type="match status" value="2"/>
</dbReference>
<comment type="caution">
    <text evidence="8">The sequence shown here is derived from an EMBL/GenBank/DDBJ whole genome shotgun (WGS) entry which is preliminary data.</text>
</comment>
<evidence type="ECO:0000259" key="6">
    <source>
        <dbReference type="Pfam" id="PF03644"/>
    </source>
</evidence>
<dbReference type="GO" id="GO:0004563">
    <property type="term" value="F:beta-N-acetylhexosaminidase activity"/>
    <property type="evidence" value="ECO:0007669"/>
    <property type="project" value="UniProtKB-ARBA"/>
</dbReference>
<evidence type="ECO:0000259" key="7">
    <source>
        <dbReference type="Pfam" id="PF21910"/>
    </source>
</evidence>
<dbReference type="PATRIC" id="fig|883114.3.peg.1287"/>
<evidence type="ECO:0000256" key="3">
    <source>
        <dbReference type="SAM" id="MobiDB-lite"/>
    </source>
</evidence>
<keyword evidence="9" id="KW-1185">Reference proteome</keyword>
<dbReference type="GO" id="GO:0005737">
    <property type="term" value="C:cytoplasm"/>
    <property type="evidence" value="ECO:0007669"/>
    <property type="project" value="InterPro"/>
</dbReference>
<evidence type="ECO:0000259" key="5">
    <source>
        <dbReference type="Pfam" id="PF00728"/>
    </source>
</evidence>
<sequence length="1763" mass="201426">MKKIISFLLAFILVFSSMPFNNTSVHAENSQEEVVNVKKSIPTEAEVSKQAVSIRPRDKKIDLDKIINWTPQDDIYDEIHKSVVPLKERHMGTVLNPLANPDAKVMSLAYLSSGSPLHSAVGGGGQGYKVYAFDHWQLLDKMVFWDGLIPNPEVTDAAHRNGVPMYGTIFFNWGSNGDMARKVLQKRQDGTYPVAEKLVEIAKYYGFDGYFINQESSTSQSFRDFLLHLKKYAKSINYPIEMIWYDGGGRLSRNPELFQTDGQGNFPSDMFFADFSWGDAAGPGKQFEKNGLDRFDAYMGLELQKGGAYRTHQRKGEFIGGDKKTVASLGLFVPDTIIGMSKDGEDYHNEEQKFWVGHTNNPANADDKQAWSGIARFVADKTPILSLPFSTDFNTGHGRHWFINGRKSLDEEWNGRSVQDVMPTWRWIINNEEGNEITARYDFDDAYNGGTSLKFEGKLAKDKNTTIQLYSMEAKATETTKAKVAMHQTGDAKVELGVHTSKDYKEVKYFPVEVKNVWGEVEVDLSSLKGQTIYAISVKLTGNEKDKTGLNFGHLSIYDNTNKPAKPSKVYVDKVSYMSSLAAEALIHVDKVEGAKTYEVYHKLNGKWEIINASSSNYIFLPKVKRDADSNGTLSDIKVVAVGENGVRSEELVEKFNWNMEVSDTTEAKPQPVNIMPLAKILNAPKYNAEGPENILTGTINNTADKWYYPRETEAEVRLDKPRTIASWGIDHAGAGGESVDDRKMNTREFKIYYKDKDGQYKEAVHVQNNREHVTDGVFEKPIIAQDWKLEIIKKDNGSPWGGVRIYNWRMYETVKEDTVNVPMNNAQAFEQEDGKFTLTFSNGEAKATLNVYKENPTTNKEAKPIATTTLNDQGVAIIKDVELKGNSGKLYYTSKLENLNVSNVLNLSYKKEVDEGIIYDIETVENVHVKFGSSEKEALAKLPKSIKVTPSKGEPFTVEVTWSFEEDYDGSKPQNYRTVAQVKLPNDTSLTARAIVVVDDKVADENVPEKNELIKNSRIMSLDAGRKYYSKQNIINIIDKLSKEGYTHLQILFGNDGMRFLLDDMTIKTNKAIYESEKVKEGIKLGNQNYAKRKGLTEDAEKALTQSEMDEILAYAKKKNIRIIPGLNSPGHMDAIIDAAEHLGIQDSHYKAGNKKSVTTLNINNEETVEFTKVLVKKYVDYFAQKGIDIFNIGFDEFANDAFGNPGWSNLINNGEYEKVVNYANDLAKYISSKNVRPMAFNDGIYYNNITSYPFEKDIIVAYWTAGWYGFNVASTRTHKHQGHDILNVNDSWYYVLGNESDSGYSRNQALTRMQQDKYKFDKNVGDQVETIGSMIAFWADNPKAKYEEEKLFEWIETFANSNRKVFGEKSEDPNSELEKLNKELEENKKELAQKEKELDETNDKLAQLELENKNKTAENEKLKSDIEELQEEIRLLNEENELLEEQLQKVKDELNQAKAKLEELSKNPNEDLEKAKAKVSELTKKLEDLSKQKSETEEKLKNQNDKVKSLEKQIAEMKEKAEADKKDAQDKLEEKEKEINKLQAEKEKLRKELEALKKQQESEKDPEQDPGKVNDPDEGKDPEKPDEPQIKHGWEKVGEKWIYFDQGKQARSEWKWVNKTWKFFNYKGESMAQFFHENGMIWLSLEGPNTRYQKGWWTNPENGYRYFFRLSSGTMVKGRQFIDGNWRFFRKSGTLATGWQKLPLGWMYFREGTGTQAYGWQWIDGVWRYLRPSTVTRVSGRQWIDGKWYNFTWDSKLTGKR</sequence>
<dbReference type="InterPro" id="IPR052764">
    <property type="entry name" value="GH20_Enzymes"/>
</dbReference>
<keyword evidence="4" id="KW-0732">Signal</keyword>
<dbReference type="RefSeq" id="WP_005398811.1">
    <property type="nucleotide sequence ID" value="NZ_JH601088.1"/>
</dbReference>
<dbReference type="Gene3D" id="2.60.40.10">
    <property type="entry name" value="Immunoglobulins"/>
    <property type="match status" value="1"/>
</dbReference>
<dbReference type="EMBL" id="AGEI01000024">
    <property type="protein sequence ID" value="EHR33252.1"/>
    <property type="molecule type" value="Genomic_DNA"/>
</dbReference>
<dbReference type="eggNOG" id="COG4372">
    <property type="taxonomic scope" value="Bacteria"/>
</dbReference>
<feature type="domain" description="Glycoside hydrolase family 20 catalytic" evidence="5">
    <location>
        <begin position="1019"/>
        <end position="1342"/>
    </location>
</feature>
<feature type="region of interest" description="Disordered" evidence="3">
    <location>
        <begin position="1489"/>
        <end position="1538"/>
    </location>
</feature>
<dbReference type="CDD" id="cd06564">
    <property type="entry name" value="GH20_DspB_LnbB-like"/>
    <property type="match status" value="1"/>
</dbReference>
<dbReference type="InterPro" id="IPR013783">
    <property type="entry name" value="Ig-like_fold"/>
</dbReference>
<organism evidence="8 9">
    <name type="scientific">Helcococcus kunzii ATCC 51366</name>
    <dbReference type="NCBI Taxonomy" id="883114"/>
    <lineage>
        <taxon>Bacteria</taxon>
        <taxon>Bacillati</taxon>
        <taxon>Bacillota</taxon>
        <taxon>Tissierellia</taxon>
        <taxon>Tissierellales</taxon>
        <taxon>Peptoniphilaceae</taxon>
        <taxon>Helcococcus</taxon>
    </lineage>
</organism>
<feature type="chain" id="PRO_5003589864" evidence="4">
    <location>
        <begin position="28"/>
        <end position="1763"/>
    </location>
</feature>
<gene>
    <name evidence="8" type="ORF">HMPREF9709_01296</name>
</gene>
<dbReference type="Pfam" id="PF21910">
    <property type="entry name" value="GH85_C"/>
    <property type="match status" value="1"/>
</dbReference>
<feature type="domain" description="Endo-beta-N-acetylglucosaminidase D-like D2" evidence="7">
    <location>
        <begin position="567"/>
        <end position="660"/>
    </location>
</feature>
<proteinExistence type="inferred from homology"/>
<dbReference type="HOGENOM" id="CLU_239030_0_0_9"/>
<dbReference type="Gene3D" id="3.20.20.80">
    <property type="entry name" value="Glycosidases"/>
    <property type="match status" value="2"/>
</dbReference>
<evidence type="ECO:0000256" key="2">
    <source>
        <dbReference type="ARBA" id="ARBA00022801"/>
    </source>
</evidence>
<reference evidence="8 9" key="1">
    <citation type="submission" date="2012-01" db="EMBL/GenBank/DDBJ databases">
        <title>The Genome Sequence of Helcococcus kunzii ATCC 51366.</title>
        <authorList>
            <consortium name="The Broad Institute Genome Sequencing Platform"/>
            <person name="Earl A."/>
            <person name="Ward D."/>
            <person name="Feldgarden M."/>
            <person name="Gevers D."/>
            <person name="Huys G."/>
            <person name="Young S.K."/>
            <person name="Zeng Q."/>
            <person name="Gargeya S."/>
            <person name="Fitzgerald M."/>
            <person name="Haas B."/>
            <person name="Abouelleil A."/>
            <person name="Alvarado L."/>
            <person name="Arachchi H.M."/>
            <person name="Berlin A."/>
            <person name="Chapman S.B."/>
            <person name="Gearin G."/>
            <person name="Goldberg J."/>
            <person name="Griggs A."/>
            <person name="Gujja S."/>
            <person name="Hansen M."/>
            <person name="Heiman D."/>
            <person name="Howarth C."/>
            <person name="Larimer J."/>
            <person name="Lui A."/>
            <person name="MacDonald P.J.P."/>
            <person name="McCowen C."/>
            <person name="Montmayeur A."/>
            <person name="Murphy C."/>
            <person name="Neiman D."/>
            <person name="Pearson M."/>
            <person name="Priest M."/>
            <person name="Roberts A."/>
            <person name="Saif S."/>
            <person name="Shea T."/>
            <person name="Sisk P."/>
            <person name="Stolte C."/>
            <person name="Sykes S."/>
            <person name="Wortman J."/>
            <person name="Nusbaum C."/>
            <person name="Birren B."/>
        </authorList>
    </citation>
    <scope>NUCLEOTIDE SEQUENCE [LARGE SCALE GENOMIC DNA]</scope>
    <source>
        <strain evidence="8 9">ATCC 51366</strain>
    </source>
</reference>
<dbReference type="Gene3D" id="2.60.120.260">
    <property type="entry name" value="Galactose-binding domain-like"/>
    <property type="match status" value="2"/>
</dbReference>
<protein>
    <submittedName>
        <fullName evidence="8">Uncharacterized protein</fullName>
    </submittedName>
</protein>
<evidence type="ECO:0000313" key="9">
    <source>
        <dbReference type="Proteomes" id="UP000004191"/>
    </source>
</evidence>
<dbReference type="eggNOG" id="COG5263">
    <property type="taxonomic scope" value="Bacteria"/>
</dbReference>
<dbReference type="InterPro" id="IPR017853">
    <property type="entry name" value="GH"/>
</dbReference>
<evidence type="ECO:0000313" key="8">
    <source>
        <dbReference type="EMBL" id="EHR33252.1"/>
    </source>
</evidence>
<dbReference type="STRING" id="883114.HMPREF9709_01296"/>
<dbReference type="PANTHER" id="PTHR43678:SF1">
    <property type="entry name" value="BETA-N-ACETYLHEXOSAMINIDASE"/>
    <property type="match status" value="1"/>
</dbReference>
<dbReference type="PANTHER" id="PTHR43678">
    <property type="entry name" value="PUTATIVE (AFU_ORTHOLOGUE AFUA_2G00640)-RELATED"/>
    <property type="match status" value="1"/>
</dbReference>
<comment type="similarity">
    <text evidence="1">Belongs to the glycosyl hydrolase 20 family.</text>
</comment>
<dbReference type="InterPro" id="IPR005201">
    <property type="entry name" value="TIM_ENGase"/>
</dbReference>
<feature type="domain" description="Cytosolic endo-beta-N-acetylglucosaminidase TIM barrel" evidence="6">
    <location>
        <begin position="124"/>
        <end position="401"/>
    </location>
</feature>
<evidence type="ECO:0000256" key="1">
    <source>
        <dbReference type="ARBA" id="ARBA00006285"/>
    </source>
</evidence>
<accession>H3NPM4</accession>
<dbReference type="OrthoDB" id="1089471at2"/>
<dbReference type="SUPFAM" id="SSF69360">
    <property type="entry name" value="Cell wall binding repeat"/>
    <property type="match status" value="1"/>
</dbReference>
<dbReference type="Pfam" id="PF00728">
    <property type="entry name" value="Glyco_hydro_20"/>
    <property type="match status" value="1"/>
</dbReference>